<evidence type="ECO:0000313" key="3">
    <source>
        <dbReference type="Proteomes" id="UP001141950"/>
    </source>
</evidence>
<evidence type="ECO:0000313" key="2">
    <source>
        <dbReference type="EMBL" id="MCR2804211.1"/>
    </source>
</evidence>
<dbReference type="Proteomes" id="UP001141950">
    <property type="component" value="Unassembled WGS sequence"/>
</dbReference>
<dbReference type="InterPro" id="IPR015797">
    <property type="entry name" value="NUDIX_hydrolase-like_dom_sf"/>
</dbReference>
<dbReference type="Gene3D" id="3.90.79.10">
    <property type="entry name" value="Nucleoside Triphosphate Pyrophosphohydrolase"/>
    <property type="match status" value="1"/>
</dbReference>
<comment type="caution">
    <text evidence="2">The sequence shown here is derived from an EMBL/GenBank/DDBJ whole genome shotgun (WGS) entry which is preliminary data.</text>
</comment>
<dbReference type="GO" id="GO:0003824">
    <property type="term" value="F:catalytic activity"/>
    <property type="evidence" value="ECO:0007669"/>
    <property type="project" value="UniProtKB-ARBA"/>
</dbReference>
<dbReference type="SUPFAM" id="SSF55811">
    <property type="entry name" value="Nudix"/>
    <property type="match status" value="1"/>
</dbReference>
<keyword evidence="3" id="KW-1185">Reference proteome</keyword>
<dbReference type="Pfam" id="PF00293">
    <property type="entry name" value="NUDIX"/>
    <property type="match status" value="1"/>
</dbReference>
<organism evidence="2 3">
    <name type="scientific">Paenibacillus soyae</name>
    <dbReference type="NCBI Taxonomy" id="2969249"/>
    <lineage>
        <taxon>Bacteria</taxon>
        <taxon>Bacillati</taxon>
        <taxon>Bacillota</taxon>
        <taxon>Bacilli</taxon>
        <taxon>Bacillales</taxon>
        <taxon>Paenibacillaceae</taxon>
        <taxon>Paenibacillus</taxon>
    </lineage>
</organism>
<name>A0A9X2MR30_9BACL</name>
<accession>A0A9X2MR30</accession>
<dbReference type="EMBL" id="JANIPJ010000005">
    <property type="protein sequence ID" value="MCR2804211.1"/>
    <property type="molecule type" value="Genomic_DNA"/>
</dbReference>
<feature type="domain" description="Nudix hydrolase" evidence="1">
    <location>
        <begin position="30"/>
        <end position="174"/>
    </location>
</feature>
<protein>
    <submittedName>
        <fullName evidence="2">NUDIX domain-containing protein</fullName>
    </submittedName>
</protein>
<proteinExistence type="predicted"/>
<reference evidence="2" key="1">
    <citation type="submission" date="2022-08" db="EMBL/GenBank/DDBJ databases">
        <title>The genomic sequence of strain Paenibacillus sp. SCIV0701.</title>
        <authorList>
            <person name="Zhao H."/>
        </authorList>
    </citation>
    <scope>NUCLEOTIDE SEQUENCE</scope>
    <source>
        <strain evidence="2">SCIV0701</strain>
    </source>
</reference>
<sequence length="223" mass="25217">MSDEELFDIYDEELRHLGTATRAETHAKGYWHRSFHCWLAHRDGDRQLVRFQLRQLVKDTNPGCFDITVAGHLTAGETLRDAIRELEEEIGVTADFDELLPLGQIREEDEGTVNGKLFIDREVSDVFALVRDVPLTALRLQPEEVAGVYEAEIAELLALFDGKQEELLAHGIELTDEPMETGAPDSSGAIGLRPSTRVVRASLFVPRDNRYYIDVMKKLLQLV</sequence>
<dbReference type="PROSITE" id="PS51462">
    <property type="entry name" value="NUDIX"/>
    <property type="match status" value="1"/>
</dbReference>
<dbReference type="AlphaFoldDB" id="A0A9X2MR30"/>
<dbReference type="RefSeq" id="WP_257445052.1">
    <property type="nucleotide sequence ID" value="NZ_JANIPJ010000005.1"/>
</dbReference>
<dbReference type="InterPro" id="IPR000086">
    <property type="entry name" value="NUDIX_hydrolase_dom"/>
</dbReference>
<dbReference type="PANTHER" id="PTHR10885:SF0">
    <property type="entry name" value="ISOPENTENYL-DIPHOSPHATE DELTA-ISOMERASE"/>
    <property type="match status" value="1"/>
</dbReference>
<gene>
    <name evidence="2" type="ORF">NQZ67_09995</name>
</gene>
<dbReference type="CDD" id="cd04692">
    <property type="entry name" value="NUDIX_Hydrolase"/>
    <property type="match status" value="1"/>
</dbReference>
<dbReference type="PANTHER" id="PTHR10885">
    <property type="entry name" value="ISOPENTENYL-DIPHOSPHATE DELTA-ISOMERASE"/>
    <property type="match status" value="1"/>
</dbReference>
<evidence type="ECO:0000259" key="1">
    <source>
        <dbReference type="PROSITE" id="PS51462"/>
    </source>
</evidence>